<keyword evidence="14" id="KW-1185">Reference proteome</keyword>
<dbReference type="GO" id="GO:0016052">
    <property type="term" value="P:carbohydrate catabolic process"/>
    <property type="evidence" value="ECO:0007669"/>
    <property type="project" value="UniProtKB-ARBA"/>
</dbReference>
<accession>A0A919PZF3</accession>
<dbReference type="RefSeq" id="WP_203652977.1">
    <property type="nucleotide sequence ID" value="NZ_BONR01000001.1"/>
</dbReference>
<dbReference type="NCBIfam" id="TIGR03828">
    <property type="entry name" value="pfkB"/>
    <property type="match status" value="1"/>
</dbReference>
<comment type="catalytic activity">
    <reaction evidence="9 11">
        <text>beta-D-fructose 1-phosphate + ATP = beta-D-fructose 1,6-bisphosphate + ADP + H(+)</text>
        <dbReference type="Rhea" id="RHEA:14213"/>
        <dbReference type="ChEBI" id="CHEBI:15378"/>
        <dbReference type="ChEBI" id="CHEBI:30616"/>
        <dbReference type="ChEBI" id="CHEBI:32966"/>
        <dbReference type="ChEBI" id="CHEBI:138881"/>
        <dbReference type="ChEBI" id="CHEBI:456216"/>
        <dbReference type="EC" id="2.7.1.56"/>
    </reaction>
</comment>
<dbReference type="EC" id="2.7.1.56" evidence="2 11"/>
<name>A0A919PZF3_9MICO</name>
<organism evidence="13 14">
    <name type="scientific">Demequina activiva</name>
    <dbReference type="NCBI Taxonomy" id="1582364"/>
    <lineage>
        <taxon>Bacteria</taxon>
        <taxon>Bacillati</taxon>
        <taxon>Actinomycetota</taxon>
        <taxon>Actinomycetes</taxon>
        <taxon>Micrococcales</taxon>
        <taxon>Demequinaceae</taxon>
        <taxon>Demequina</taxon>
    </lineage>
</organism>
<keyword evidence="7 11" id="KW-0067">ATP-binding</keyword>
<reference evidence="13" key="1">
    <citation type="submission" date="2021-01" db="EMBL/GenBank/DDBJ databases">
        <title>Whole genome shotgun sequence of Demequina activiva NBRC 110675.</title>
        <authorList>
            <person name="Komaki H."/>
            <person name="Tamura T."/>
        </authorList>
    </citation>
    <scope>NUCLEOTIDE SEQUENCE</scope>
    <source>
        <strain evidence="13">NBRC 110675</strain>
    </source>
</reference>
<dbReference type="SUPFAM" id="SSF53613">
    <property type="entry name" value="Ribokinase-like"/>
    <property type="match status" value="1"/>
</dbReference>
<evidence type="ECO:0000256" key="2">
    <source>
        <dbReference type="ARBA" id="ARBA00012131"/>
    </source>
</evidence>
<dbReference type="InterPro" id="IPR002139">
    <property type="entry name" value="Ribo/fructo_kinase"/>
</dbReference>
<evidence type="ECO:0000256" key="8">
    <source>
        <dbReference type="ARBA" id="ARBA00032802"/>
    </source>
</evidence>
<keyword evidence="5 11" id="KW-0547">Nucleotide-binding</keyword>
<evidence type="ECO:0000256" key="10">
    <source>
        <dbReference type="PIRNR" id="PIRNR000535"/>
    </source>
</evidence>
<evidence type="ECO:0000256" key="5">
    <source>
        <dbReference type="ARBA" id="ARBA00022741"/>
    </source>
</evidence>
<proteinExistence type="inferred from homology"/>
<comment type="similarity">
    <text evidence="1 11">Belongs to the carbohydrate kinase PfkB family.</text>
</comment>
<dbReference type="PIRSF" id="PIRSF000535">
    <property type="entry name" value="1PFK/6PFK/LacC"/>
    <property type="match status" value="1"/>
</dbReference>
<dbReference type="GO" id="GO:0005524">
    <property type="term" value="F:ATP binding"/>
    <property type="evidence" value="ECO:0007669"/>
    <property type="project" value="UniProtKB-UniRule"/>
</dbReference>
<gene>
    <name evidence="13" type="primary">fruK</name>
    <name evidence="13" type="ORF">Dac01nite_02720</name>
</gene>
<dbReference type="AlphaFoldDB" id="A0A919PZF3"/>
<dbReference type="InterPro" id="IPR011611">
    <property type="entry name" value="PfkB_dom"/>
</dbReference>
<evidence type="ECO:0000313" key="14">
    <source>
        <dbReference type="Proteomes" id="UP000652354"/>
    </source>
</evidence>
<evidence type="ECO:0000256" key="9">
    <source>
        <dbReference type="ARBA" id="ARBA00047745"/>
    </source>
</evidence>
<evidence type="ECO:0000256" key="3">
    <source>
        <dbReference type="ARBA" id="ARBA00013596"/>
    </source>
</evidence>
<evidence type="ECO:0000256" key="1">
    <source>
        <dbReference type="ARBA" id="ARBA00010688"/>
    </source>
</evidence>
<dbReference type="InterPro" id="IPR022463">
    <property type="entry name" value="1-PFruKinase"/>
</dbReference>
<dbReference type="InterPro" id="IPR002173">
    <property type="entry name" value="Carboh/pur_kinase_PfkB_CS"/>
</dbReference>
<dbReference type="Proteomes" id="UP000652354">
    <property type="component" value="Unassembled WGS sequence"/>
</dbReference>
<comment type="function">
    <text evidence="11">Catalyzes the ATP-dependent phosphorylation of fructose-l-phosphate to fructose-l,6-bisphosphate.</text>
</comment>
<dbReference type="Gene3D" id="3.40.1190.20">
    <property type="match status" value="1"/>
</dbReference>
<evidence type="ECO:0000256" key="4">
    <source>
        <dbReference type="ARBA" id="ARBA00022679"/>
    </source>
</evidence>
<evidence type="ECO:0000256" key="6">
    <source>
        <dbReference type="ARBA" id="ARBA00022777"/>
    </source>
</evidence>
<dbReference type="PROSITE" id="PS00583">
    <property type="entry name" value="PFKB_KINASES_1"/>
    <property type="match status" value="1"/>
</dbReference>
<keyword evidence="4 10" id="KW-0808">Transferase</keyword>
<dbReference type="CDD" id="cd01164">
    <property type="entry name" value="FruK_PfkB_like"/>
    <property type="match status" value="1"/>
</dbReference>
<feature type="domain" description="Carbohydrate kinase PfkB" evidence="12">
    <location>
        <begin position="8"/>
        <end position="291"/>
    </location>
</feature>
<dbReference type="FunFam" id="3.40.1190.20:FF:000001">
    <property type="entry name" value="Phosphofructokinase"/>
    <property type="match status" value="1"/>
</dbReference>
<dbReference type="PANTHER" id="PTHR46566">
    <property type="entry name" value="1-PHOSPHOFRUCTOKINASE-RELATED"/>
    <property type="match status" value="1"/>
</dbReference>
<dbReference type="NCBIfam" id="TIGR03168">
    <property type="entry name" value="1-PFK"/>
    <property type="match status" value="1"/>
</dbReference>
<dbReference type="InterPro" id="IPR029056">
    <property type="entry name" value="Ribokinase-like"/>
</dbReference>
<dbReference type="PANTHER" id="PTHR46566:SF5">
    <property type="entry name" value="1-PHOSPHOFRUCTOKINASE"/>
    <property type="match status" value="1"/>
</dbReference>
<dbReference type="Pfam" id="PF00294">
    <property type="entry name" value="PfkB"/>
    <property type="match status" value="1"/>
</dbReference>
<evidence type="ECO:0000256" key="11">
    <source>
        <dbReference type="RuleBase" id="RU369061"/>
    </source>
</evidence>
<evidence type="ECO:0000256" key="7">
    <source>
        <dbReference type="ARBA" id="ARBA00022840"/>
    </source>
</evidence>
<dbReference type="EMBL" id="BONR01000001">
    <property type="protein sequence ID" value="GIG53520.1"/>
    <property type="molecule type" value="Genomic_DNA"/>
</dbReference>
<keyword evidence="6 11" id="KW-0418">Kinase</keyword>
<dbReference type="GO" id="GO:0008662">
    <property type="term" value="F:1-phosphofructokinase activity"/>
    <property type="evidence" value="ECO:0007669"/>
    <property type="project" value="UniProtKB-UniRule"/>
</dbReference>
<protein>
    <recommendedName>
        <fullName evidence="3 11">1-phosphofructokinase</fullName>
        <shortName evidence="11">Fru1PK</shortName>
        <ecNumber evidence="2 11">2.7.1.56</ecNumber>
    </recommendedName>
    <alternativeName>
        <fullName evidence="8 11">Fructose 1-phosphate kinase</fullName>
    </alternativeName>
</protein>
<dbReference type="PRINTS" id="PR00990">
    <property type="entry name" value="RIBOKINASE"/>
</dbReference>
<dbReference type="InterPro" id="IPR017583">
    <property type="entry name" value="Tagatose/fructose_Pkinase"/>
</dbReference>
<dbReference type="GO" id="GO:0005829">
    <property type="term" value="C:cytosol"/>
    <property type="evidence" value="ECO:0007669"/>
    <property type="project" value="TreeGrafter"/>
</dbReference>
<comment type="caution">
    <text evidence="13">The sequence shown here is derived from an EMBL/GenBank/DDBJ whole genome shotgun (WGS) entry which is preliminary data.</text>
</comment>
<sequence>MIVTFTPNPSLDRTISLDRLQRGQVHRAIALRDDPGGKGVNVSRALAAHGTDTLAVLPVGIEAARTFSALLEEAGVDFTLVDLPGALRTNVTLAEADGTTTKINEPGRESTAADAATMLDALEAPLRGASWVVGCGSLPPGLDGTLYADLVRRAHALGVRVAIDTSGQALSAAIAAAPDLVKPNVHELAEHAGRPLPHLEDVLRAAHEVLDAGVTTVLVSMGAQGAMAVTRDGVSHAIAVASQPRSTVAAGDCLLAGWLHAVAHGAGRDEALATAVRWGTAAVELPGSQVPGPAQSESVTATLSPALDTQLTMTHD</sequence>
<dbReference type="GO" id="GO:0044281">
    <property type="term" value="P:small molecule metabolic process"/>
    <property type="evidence" value="ECO:0007669"/>
    <property type="project" value="UniProtKB-ARBA"/>
</dbReference>
<evidence type="ECO:0000259" key="12">
    <source>
        <dbReference type="Pfam" id="PF00294"/>
    </source>
</evidence>
<evidence type="ECO:0000313" key="13">
    <source>
        <dbReference type="EMBL" id="GIG53520.1"/>
    </source>
</evidence>